<dbReference type="Proteomes" id="UP000537131">
    <property type="component" value="Unassembled WGS sequence"/>
</dbReference>
<dbReference type="RefSeq" id="WP_169299179.1">
    <property type="nucleotide sequence ID" value="NZ_JABBNI010000047.1"/>
</dbReference>
<proteinExistence type="predicted"/>
<reference evidence="3 4" key="1">
    <citation type="submission" date="2020-04" db="EMBL/GenBank/DDBJ databases">
        <authorList>
            <person name="Doyle D.A."/>
        </authorList>
    </citation>
    <scope>NUCLEOTIDE SEQUENCE [LARGE SCALE GENOMIC DNA]</scope>
    <source>
        <strain evidence="3 4">P21</strain>
    </source>
</reference>
<evidence type="ECO:0000313" key="3">
    <source>
        <dbReference type="EMBL" id="NMM64587.1"/>
    </source>
</evidence>
<dbReference type="InterPro" id="IPR052354">
    <property type="entry name" value="Cell_Wall_Dynamics_Protein"/>
</dbReference>
<feature type="domain" description="SH3b" evidence="2">
    <location>
        <begin position="326"/>
        <end position="390"/>
    </location>
</feature>
<accession>A0A7Y0EK55</accession>
<sequence length="390" mass="42338">MKKFSTALFGILFGITAIVTPALNVSAATVQTPITTSQAEQRALNMINLTWTYSKDKNGNLDSSYTNSVTQPNQFSNLTTAQVSGIPYDWGGQDGLNSNSLGTPWNNFLDAINQGAFAGNVNTTAGNSYVPTTAGIDCSGFVQAVFDIHDGKLSTRTMFDKYFTKINLSDIKHMDILDRPGDHVLIFDKWGTLNGVNGAFTFESTWDQAFGGIQGTKRYFVTLDDINNGYIPGRYVNIAPDTTSPATTPAPTQTSVTTGMFAQVTKVTNSAYFNANPLDGATLLGTIPKGTVLYLNSYSNGWYSVKYNGQSGWVWGDLLTSIPSGKYVAVKNVYQLNIRSNPSTSASIVGVLSQNQYAEVLDYSSDGNWIKISINGVQGYASRNYLSYIY</sequence>
<feature type="chain" id="PRO_5030592832" evidence="1">
    <location>
        <begin position="28"/>
        <end position="390"/>
    </location>
</feature>
<protein>
    <submittedName>
        <fullName evidence="3">SH3 domain-containing protein</fullName>
    </submittedName>
</protein>
<feature type="signal peptide" evidence="1">
    <location>
        <begin position="1"/>
        <end position="27"/>
    </location>
</feature>
<dbReference type="Gene3D" id="3.90.1720.10">
    <property type="entry name" value="endopeptidase domain like (from Nostoc punctiforme)"/>
    <property type="match status" value="1"/>
</dbReference>
<organism evidence="3 4">
    <name type="scientific">Clostridium muellerianum</name>
    <dbReference type="NCBI Taxonomy" id="2716538"/>
    <lineage>
        <taxon>Bacteria</taxon>
        <taxon>Bacillati</taxon>
        <taxon>Bacillota</taxon>
        <taxon>Clostridia</taxon>
        <taxon>Eubacteriales</taxon>
        <taxon>Clostridiaceae</taxon>
        <taxon>Clostridium</taxon>
    </lineage>
</organism>
<dbReference type="PANTHER" id="PTHR34408:SF1">
    <property type="entry name" value="GLYCOSYL HYDROLASE FAMILY 19 DOMAIN-CONTAINING PROTEIN HI_1415"/>
    <property type="match status" value="1"/>
</dbReference>
<evidence type="ECO:0000313" key="4">
    <source>
        <dbReference type="Proteomes" id="UP000537131"/>
    </source>
</evidence>
<name>A0A7Y0EK55_9CLOT</name>
<dbReference type="InterPro" id="IPR003646">
    <property type="entry name" value="SH3-like_bac-type"/>
</dbReference>
<reference evidence="3 4" key="2">
    <citation type="submission" date="2020-06" db="EMBL/GenBank/DDBJ databases">
        <title>Complete Genome Sequence of Clostridium muelleri sp. nov. P21T, an Acid-Alcohol Producing Acetogen Isolated from Old Hay.</title>
        <authorList>
            <person name="Duncan K.E."/>
            <person name="Tanner R.S."/>
        </authorList>
    </citation>
    <scope>NUCLEOTIDE SEQUENCE [LARGE SCALE GENOMIC DNA]</scope>
    <source>
        <strain evidence="3 4">P21</strain>
    </source>
</reference>
<dbReference type="EMBL" id="JABBNI010000047">
    <property type="protein sequence ID" value="NMM64587.1"/>
    <property type="molecule type" value="Genomic_DNA"/>
</dbReference>
<dbReference type="PROSITE" id="PS51781">
    <property type="entry name" value="SH3B"/>
    <property type="match status" value="1"/>
</dbReference>
<keyword evidence="1" id="KW-0732">Signal</keyword>
<gene>
    <name evidence="3" type="ORF">HBE96_18435</name>
</gene>
<dbReference type="Gene3D" id="2.30.30.40">
    <property type="entry name" value="SH3 Domains"/>
    <property type="match status" value="2"/>
</dbReference>
<evidence type="ECO:0000256" key="1">
    <source>
        <dbReference type="SAM" id="SignalP"/>
    </source>
</evidence>
<evidence type="ECO:0000259" key="2">
    <source>
        <dbReference type="PROSITE" id="PS51781"/>
    </source>
</evidence>
<dbReference type="AlphaFoldDB" id="A0A7Y0EK55"/>
<keyword evidence="4" id="KW-1185">Reference proteome</keyword>
<dbReference type="SMART" id="SM00287">
    <property type="entry name" value="SH3b"/>
    <property type="match status" value="2"/>
</dbReference>
<comment type="caution">
    <text evidence="3">The sequence shown here is derived from an EMBL/GenBank/DDBJ whole genome shotgun (WGS) entry which is preliminary data.</text>
</comment>
<dbReference type="Pfam" id="PF08239">
    <property type="entry name" value="SH3_3"/>
    <property type="match status" value="1"/>
</dbReference>
<dbReference type="PANTHER" id="PTHR34408">
    <property type="entry name" value="FAMILY PROTEIN, PUTATIVE-RELATED"/>
    <property type="match status" value="1"/>
</dbReference>